<reference evidence="1 3" key="1">
    <citation type="submission" date="2015-02" db="EMBL/GenBank/DDBJ databases">
        <authorList>
            <person name="Chooi Y.-H."/>
        </authorList>
    </citation>
    <scope>NUCLEOTIDE SEQUENCE [LARGE SCALE GENOMIC DNA]</scope>
    <source>
        <strain evidence="1">E3</strain>
    </source>
</reference>
<organism evidence="1 3">
    <name type="scientific">Plasmodiophora brassicae</name>
    <name type="common">Clubroot disease agent</name>
    <dbReference type="NCBI Taxonomy" id="37360"/>
    <lineage>
        <taxon>Eukaryota</taxon>
        <taxon>Sar</taxon>
        <taxon>Rhizaria</taxon>
        <taxon>Endomyxa</taxon>
        <taxon>Phytomyxea</taxon>
        <taxon>Plasmodiophorida</taxon>
        <taxon>Plasmodiophoridae</taxon>
        <taxon>Plasmodiophora</taxon>
    </lineage>
</organism>
<evidence type="ECO:0000313" key="1">
    <source>
        <dbReference type="EMBL" id="CEP03322.1"/>
    </source>
</evidence>
<protein>
    <submittedName>
        <fullName evidence="1">Uncharacterized protein</fullName>
    </submittedName>
</protein>
<dbReference type="PANTHER" id="PTHR34966">
    <property type="entry name" value="OSJNBA0043L24.15 PROTEIN"/>
    <property type="match status" value="1"/>
</dbReference>
<gene>
    <name evidence="1" type="ORF">PBRA_003082</name>
    <name evidence="2" type="ORF">PLBR_LOCUS2777</name>
</gene>
<dbReference type="Proteomes" id="UP000039324">
    <property type="component" value="Unassembled WGS sequence"/>
</dbReference>
<keyword evidence="2" id="KW-0496">Mitochondrion</keyword>
<reference evidence="2 4" key="2">
    <citation type="submission" date="2018-03" db="EMBL/GenBank/DDBJ databases">
        <authorList>
            <person name="Fogelqvist J."/>
        </authorList>
    </citation>
    <scope>NUCLEOTIDE SEQUENCE [LARGE SCALE GENOMIC DNA]</scope>
</reference>
<name>A0A0G4J725_PLABS</name>
<evidence type="ECO:0000313" key="2">
    <source>
        <dbReference type="EMBL" id="SPQ95562.1"/>
    </source>
</evidence>
<geneLocation type="mitochondrion" evidence="2"/>
<dbReference type="EMBL" id="CDSF01000144">
    <property type="protein sequence ID" value="CEP03322.1"/>
    <property type="molecule type" value="Genomic_DNA"/>
</dbReference>
<dbReference type="AlphaFoldDB" id="A0A0G4J725"/>
<dbReference type="Proteomes" id="UP000290189">
    <property type="component" value="Unassembled WGS sequence"/>
</dbReference>
<evidence type="ECO:0000313" key="4">
    <source>
        <dbReference type="Proteomes" id="UP000290189"/>
    </source>
</evidence>
<dbReference type="PANTHER" id="PTHR34966:SF1">
    <property type="entry name" value="OS04G0508100 PROTEIN"/>
    <property type="match status" value="1"/>
</dbReference>
<dbReference type="OrthoDB" id="2101583at2759"/>
<keyword evidence="3" id="KW-1185">Reference proteome</keyword>
<accession>A0A0G4J725</accession>
<dbReference type="EMBL" id="OVEO01000004">
    <property type="protein sequence ID" value="SPQ95562.1"/>
    <property type="molecule type" value="Genomic_DNA"/>
</dbReference>
<sequence length="96" mass="10727">MSFFSRIANYVAQELIVNNLANSQTFQRIALRTHVAVEESRVAAEKLARTAQQKLKEANLPSSTEEAAKVLSRVKEGVAQDIESLTERLKREAAKK</sequence>
<evidence type="ECO:0000313" key="3">
    <source>
        <dbReference type="Proteomes" id="UP000039324"/>
    </source>
</evidence>
<proteinExistence type="predicted"/>